<protein>
    <submittedName>
        <fullName evidence="2">Dihydrofolate reductase family protein</fullName>
    </submittedName>
</protein>
<dbReference type="Gene3D" id="3.40.430.10">
    <property type="entry name" value="Dihydrofolate Reductase, subunit A"/>
    <property type="match status" value="1"/>
</dbReference>
<dbReference type="PANTHER" id="PTHR38011:SF2">
    <property type="entry name" value="BIFUNCTIONAL DEAMINASE-REDUCTASE DOMAIN PROTEIN"/>
    <property type="match status" value="1"/>
</dbReference>
<dbReference type="PANTHER" id="PTHR38011">
    <property type="entry name" value="DIHYDROFOLATE REDUCTASE FAMILY PROTEIN (AFU_ORTHOLOGUE AFUA_8G06820)"/>
    <property type="match status" value="1"/>
</dbReference>
<dbReference type="InterPro" id="IPR024072">
    <property type="entry name" value="DHFR-like_dom_sf"/>
</dbReference>
<dbReference type="EMBL" id="CP101462">
    <property type="protein sequence ID" value="UTT43708.1"/>
    <property type="molecule type" value="Genomic_DNA"/>
</dbReference>
<proteinExistence type="predicted"/>
<dbReference type="RefSeq" id="WP_255178068.1">
    <property type="nucleotide sequence ID" value="NZ_CP101462.1"/>
</dbReference>
<evidence type="ECO:0000313" key="2">
    <source>
        <dbReference type="EMBL" id="UTT43708.1"/>
    </source>
</evidence>
<sequence>MRKIIVLEHVSLDGVIQSPGGQDEDVSEGFTYGGWTGPFASDELGRLIRTQMHRDFALLLGRKTYEQWGDYWPHHADVWPEAQIATKYVASQTLQDSIWEPTVFLTDPIKQLKLLKLEAGPDFHLWGSSDLAHALFQNNLVDECWLIIYPIIIGSGKRLFPNGEMNPITFKSIEHYPMPNGVIVSRYHRK</sequence>
<feature type="domain" description="Bacterial bifunctional deaminase-reductase C-terminal" evidence="1">
    <location>
        <begin position="2"/>
        <end position="183"/>
    </location>
</feature>
<gene>
    <name evidence="2" type="ORF">NMQ00_04165</name>
</gene>
<dbReference type="Proteomes" id="UP001060325">
    <property type="component" value="Chromosome"/>
</dbReference>
<dbReference type="SUPFAM" id="SSF53597">
    <property type="entry name" value="Dihydrofolate reductase-like"/>
    <property type="match status" value="1"/>
</dbReference>
<dbReference type="Pfam" id="PF01872">
    <property type="entry name" value="RibD_C"/>
    <property type="match status" value="1"/>
</dbReference>
<reference evidence="2" key="1">
    <citation type="submission" date="2022-07" db="EMBL/GenBank/DDBJ databases">
        <title>Complete genome of CX2.</title>
        <authorList>
            <person name="Cao G."/>
        </authorList>
    </citation>
    <scope>NUCLEOTIDE SEQUENCE</scope>
    <source>
        <strain evidence="2">CX2</strain>
    </source>
</reference>
<name>A0ABY5FQ29_9BACL</name>
<organism evidence="2 3">
    <name type="scientific">Exiguobacterium aurantiacum</name>
    <dbReference type="NCBI Taxonomy" id="33987"/>
    <lineage>
        <taxon>Bacteria</taxon>
        <taxon>Bacillati</taxon>
        <taxon>Bacillota</taxon>
        <taxon>Bacilli</taxon>
        <taxon>Bacillales</taxon>
        <taxon>Bacillales Family XII. Incertae Sedis</taxon>
        <taxon>Exiguobacterium</taxon>
    </lineage>
</organism>
<keyword evidence="3" id="KW-1185">Reference proteome</keyword>
<dbReference type="InterPro" id="IPR002734">
    <property type="entry name" value="RibDG_C"/>
</dbReference>
<evidence type="ECO:0000313" key="3">
    <source>
        <dbReference type="Proteomes" id="UP001060325"/>
    </source>
</evidence>
<dbReference type="InterPro" id="IPR050765">
    <property type="entry name" value="Riboflavin_Biosynth_HTPR"/>
</dbReference>
<evidence type="ECO:0000259" key="1">
    <source>
        <dbReference type="Pfam" id="PF01872"/>
    </source>
</evidence>
<accession>A0ABY5FQ29</accession>